<gene>
    <name evidence="1" type="ORF">E1N52_23710</name>
</gene>
<comment type="caution">
    <text evidence="1">The sequence shown here is derived from an EMBL/GenBank/DDBJ whole genome shotgun (WGS) entry which is preliminary data.</text>
</comment>
<dbReference type="RefSeq" id="WP_133185171.1">
    <property type="nucleotide sequence ID" value="NZ_SMOD01000019.1"/>
</dbReference>
<protein>
    <submittedName>
        <fullName evidence="1">Uncharacterized protein</fullName>
    </submittedName>
</protein>
<accession>A0A4R5LAK1</accession>
<dbReference type="EMBL" id="SMOD01000019">
    <property type="protein sequence ID" value="TDG05616.1"/>
    <property type="molecule type" value="Genomic_DNA"/>
</dbReference>
<name>A0A4R5LAK1_9BURK</name>
<evidence type="ECO:0000313" key="2">
    <source>
        <dbReference type="Proteomes" id="UP000295606"/>
    </source>
</evidence>
<evidence type="ECO:0000313" key="1">
    <source>
        <dbReference type="EMBL" id="TDG05616.1"/>
    </source>
</evidence>
<reference evidence="1 2" key="1">
    <citation type="submission" date="2019-03" db="EMBL/GenBank/DDBJ databases">
        <title>Paraburkholderia sp. isolated from native Mimosa gymnas in Guartela State Park, Brazil.</title>
        <authorList>
            <person name="Paulitsch F."/>
            <person name="Hungria M."/>
            <person name="Delamuta J.R.M."/>
            <person name="Ribeiro R.A."/>
            <person name="Dall'Agnol R."/>
            <person name="Silva J.S.B."/>
        </authorList>
    </citation>
    <scope>NUCLEOTIDE SEQUENCE [LARGE SCALE GENOMIC DNA]</scope>
    <source>
        <strain evidence="1 2">CNPSo 3008</strain>
    </source>
</reference>
<sequence>MDDVLDVEPVELDEESELVVLADALAVLSVVKPSDESAEAIAAASGLTLFESDEASEAMGMPDVWLLLVVCPSAW</sequence>
<proteinExistence type="predicted"/>
<organism evidence="1 2">
    <name type="scientific">Paraburkholderia guartelaensis</name>
    <dbReference type="NCBI Taxonomy" id="2546446"/>
    <lineage>
        <taxon>Bacteria</taxon>
        <taxon>Pseudomonadati</taxon>
        <taxon>Pseudomonadota</taxon>
        <taxon>Betaproteobacteria</taxon>
        <taxon>Burkholderiales</taxon>
        <taxon>Burkholderiaceae</taxon>
        <taxon>Paraburkholderia</taxon>
    </lineage>
</organism>
<dbReference type="AlphaFoldDB" id="A0A4R5LAK1"/>
<dbReference type="Proteomes" id="UP000295606">
    <property type="component" value="Unassembled WGS sequence"/>
</dbReference>
<dbReference type="OrthoDB" id="10005232at2"/>